<evidence type="ECO:0000256" key="1">
    <source>
        <dbReference type="SAM" id="MobiDB-lite"/>
    </source>
</evidence>
<feature type="transmembrane region" description="Helical" evidence="2">
    <location>
        <begin position="149"/>
        <end position="169"/>
    </location>
</feature>
<dbReference type="InParanoid" id="A0A2R5GLQ1"/>
<dbReference type="Proteomes" id="UP000241890">
    <property type="component" value="Unassembled WGS sequence"/>
</dbReference>
<comment type="caution">
    <text evidence="4">The sequence shown here is derived from an EMBL/GenBank/DDBJ whole genome shotgun (WGS) entry which is preliminary data.</text>
</comment>
<name>A0A2R5GLQ1_9STRA</name>
<sequence>MRLAGWILCLGLTAVCTRVAQASCFCDTEICSGASTELTCTEMSSLAMIPSLTDVPDLKYLYLDTNELSSLPDDFGLLAQVDTLSNQISTLPESFAHLTNLTYLSEIEQFQNPSRCLFENDGAHNPPSQFNNLTTEPCSSSKSGSSWEVIAGAVVGVMAVCGAVALLWFRHRRLRLQDPSAGDKKQPVQVAVTSASRE</sequence>
<evidence type="ECO:0000313" key="5">
    <source>
        <dbReference type="Proteomes" id="UP000241890"/>
    </source>
</evidence>
<dbReference type="InterPro" id="IPR001611">
    <property type="entry name" value="Leu-rich_rpt"/>
</dbReference>
<feature type="region of interest" description="Disordered" evidence="1">
    <location>
        <begin position="179"/>
        <end position="198"/>
    </location>
</feature>
<organism evidence="4 5">
    <name type="scientific">Hondaea fermentalgiana</name>
    <dbReference type="NCBI Taxonomy" id="2315210"/>
    <lineage>
        <taxon>Eukaryota</taxon>
        <taxon>Sar</taxon>
        <taxon>Stramenopiles</taxon>
        <taxon>Bigyra</taxon>
        <taxon>Labyrinthulomycetes</taxon>
        <taxon>Thraustochytrida</taxon>
        <taxon>Thraustochytriidae</taxon>
        <taxon>Hondaea</taxon>
    </lineage>
</organism>
<gene>
    <name evidence="4" type="ORF">FCC1311_068882</name>
</gene>
<dbReference type="OrthoDB" id="442066at2759"/>
<feature type="signal peptide" evidence="3">
    <location>
        <begin position="1"/>
        <end position="22"/>
    </location>
</feature>
<evidence type="ECO:0000256" key="3">
    <source>
        <dbReference type="SAM" id="SignalP"/>
    </source>
</evidence>
<protein>
    <submittedName>
        <fullName evidence="4">Leucine-rich repeat protein SHOC-2</fullName>
    </submittedName>
</protein>
<feature type="chain" id="PRO_5015306030" evidence="3">
    <location>
        <begin position="23"/>
        <end position="198"/>
    </location>
</feature>
<evidence type="ECO:0000256" key="2">
    <source>
        <dbReference type="SAM" id="Phobius"/>
    </source>
</evidence>
<proteinExistence type="predicted"/>
<keyword evidence="2" id="KW-0812">Transmembrane</keyword>
<dbReference type="PROSITE" id="PS51450">
    <property type="entry name" value="LRR"/>
    <property type="match status" value="1"/>
</dbReference>
<evidence type="ECO:0000313" key="4">
    <source>
        <dbReference type="EMBL" id="GBG30668.1"/>
    </source>
</evidence>
<dbReference type="Gene3D" id="3.80.10.10">
    <property type="entry name" value="Ribonuclease Inhibitor"/>
    <property type="match status" value="1"/>
</dbReference>
<dbReference type="InterPro" id="IPR032675">
    <property type="entry name" value="LRR_dom_sf"/>
</dbReference>
<dbReference type="EMBL" id="BEYU01000081">
    <property type="protein sequence ID" value="GBG30668.1"/>
    <property type="molecule type" value="Genomic_DNA"/>
</dbReference>
<dbReference type="SUPFAM" id="SSF52058">
    <property type="entry name" value="L domain-like"/>
    <property type="match status" value="1"/>
</dbReference>
<keyword evidence="5" id="KW-1185">Reference proteome</keyword>
<accession>A0A2R5GLQ1</accession>
<dbReference type="AlphaFoldDB" id="A0A2R5GLQ1"/>
<keyword evidence="2" id="KW-1133">Transmembrane helix</keyword>
<reference evidence="4 5" key="1">
    <citation type="submission" date="2017-12" db="EMBL/GenBank/DDBJ databases">
        <title>Sequencing, de novo assembly and annotation of complete genome of a new Thraustochytrid species, strain FCC1311.</title>
        <authorList>
            <person name="Sedici K."/>
            <person name="Godart F."/>
            <person name="Aiese Cigliano R."/>
            <person name="Sanseverino W."/>
            <person name="Barakat M."/>
            <person name="Ortet P."/>
            <person name="Marechal E."/>
            <person name="Cagnac O."/>
            <person name="Amato A."/>
        </authorList>
    </citation>
    <scope>NUCLEOTIDE SEQUENCE [LARGE SCALE GENOMIC DNA]</scope>
</reference>
<keyword evidence="3" id="KW-0732">Signal</keyword>
<keyword evidence="2" id="KW-0472">Membrane</keyword>